<proteinExistence type="predicted"/>
<dbReference type="AlphaFoldDB" id="A0A1V5ZPA5"/>
<evidence type="ECO:0000313" key="1">
    <source>
        <dbReference type="EMBL" id="OQB41918.1"/>
    </source>
</evidence>
<sequence length="50" mass="5895">MDSDHLSDNYSNMINSNIYKKHKTGIIFEKKIIFLYSCLVNILARKFVDI</sequence>
<accession>A0A1V5ZPA5</accession>
<protein>
    <submittedName>
        <fullName evidence="1">Uncharacterized protein</fullName>
    </submittedName>
</protein>
<reference evidence="1" key="1">
    <citation type="submission" date="2017-02" db="EMBL/GenBank/DDBJ databases">
        <title>Delving into the versatile metabolic prowess of the omnipresent phylum Bacteroidetes.</title>
        <authorList>
            <person name="Nobu M.K."/>
            <person name="Mei R."/>
            <person name="Narihiro T."/>
            <person name="Kuroda K."/>
            <person name="Liu W.-T."/>
        </authorList>
    </citation>
    <scope>NUCLEOTIDE SEQUENCE</scope>
    <source>
        <strain evidence="1">ADurb.Bin160</strain>
    </source>
</reference>
<gene>
    <name evidence="1" type="ORF">BWY04_00531</name>
</gene>
<dbReference type="Proteomes" id="UP000485621">
    <property type="component" value="Unassembled WGS sequence"/>
</dbReference>
<comment type="caution">
    <text evidence="1">The sequence shown here is derived from an EMBL/GenBank/DDBJ whole genome shotgun (WGS) entry which is preliminary data.</text>
</comment>
<organism evidence="1">
    <name type="scientific">candidate division CPR1 bacterium ADurb.Bin160</name>
    <dbReference type="NCBI Taxonomy" id="1852826"/>
    <lineage>
        <taxon>Bacteria</taxon>
        <taxon>candidate division CPR1</taxon>
    </lineage>
</organism>
<dbReference type="EMBL" id="MWDB01000008">
    <property type="protein sequence ID" value="OQB41918.1"/>
    <property type="molecule type" value="Genomic_DNA"/>
</dbReference>
<name>A0A1V5ZPA5_9BACT</name>